<dbReference type="SUPFAM" id="SSF118010">
    <property type="entry name" value="TM1457-like"/>
    <property type="match status" value="1"/>
</dbReference>
<accession>A0A1G7TW56</accession>
<evidence type="ECO:0000256" key="6">
    <source>
        <dbReference type="ARBA" id="ARBA00044538"/>
    </source>
</evidence>
<sequence>MIQVLISLSADGQEVKSIEMTGHAGYGEYGQDIVCAAVSSQVISVENSLYQLLNVPVETTINEIEGGYLKLVLPSIHQKKLKQDVQLLMRHLILALEITEQAYPDYIHLKQITL</sequence>
<dbReference type="GO" id="GO:0008234">
    <property type="term" value="F:cysteine-type peptidase activity"/>
    <property type="evidence" value="ECO:0007669"/>
    <property type="project" value="UniProtKB-KW"/>
</dbReference>
<organism evidence="7 8">
    <name type="scientific">Facklamia miroungae</name>
    <dbReference type="NCBI Taxonomy" id="120956"/>
    <lineage>
        <taxon>Bacteria</taxon>
        <taxon>Bacillati</taxon>
        <taxon>Bacillota</taxon>
        <taxon>Bacilli</taxon>
        <taxon>Lactobacillales</taxon>
        <taxon>Aerococcaceae</taxon>
        <taxon>Facklamia</taxon>
    </lineage>
</organism>
<dbReference type="RefSeq" id="WP_090290149.1">
    <property type="nucleotide sequence ID" value="NZ_FNCK01000007.1"/>
</dbReference>
<dbReference type="InterPro" id="IPR036764">
    <property type="entry name" value="Peptidase_Prp_sf"/>
</dbReference>
<keyword evidence="3" id="KW-0378">Hydrolase</keyword>
<dbReference type="OrthoDB" id="48998at2"/>
<dbReference type="Pfam" id="PF04327">
    <property type="entry name" value="Peptidase_Prp"/>
    <property type="match status" value="1"/>
</dbReference>
<keyword evidence="8" id="KW-1185">Reference proteome</keyword>
<protein>
    <recommendedName>
        <fullName evidence="6">Ribosomal processing cysteine protease Prp</fullName>
    </recommendedName>
</protein>
<dbReference type="PANTHER" id="PTHR39178">
    <property type="entry name" value="HYPOTHETICAL RIBOSOME-ASSOCIATED PROTEIN"/>
    <property type="match status" value="1"/>
</dbReference>
<reference evidence="7 8" key="1">
    <citation type="submission" date="2016-10" db="EMBL/GenBank/DDBJ databases">
        <authorList>
            <person name="de Groot N.N."/>
        </authorList>
    </citation>
    <scope>NUCLEOTIDE SEQUENCE [LARGE SCALE GENOMIC DNA]</scope>
    <source>
        <strain evidence="7 8">ATCC BAA-466</strain>
    </source>
</reference>
<comment type="similarity">
    <text evidence="5">Belongs to the Prp family.</text>
</comment>
<keyword evidence="2" id="KW-0645">Protease</keyword>
<dbReference type="AlphaFoldDB" id="A0A1G7TW56"/>
<dbReference type="EMBL" id="FNCK01000007">
    <property type="protein sequence ID" value="SDG39493.1"/>
    <property type="molecule type" value="Genomic_DNA"/>
</dbReference>
<evidence type="ECO:0000313" key="8">
    <source>
        <dbReference type="Proteomes" id="UP000199708"/>
    </source>
</evidence>
<evidence type="ECO:0000256" key="4">
    <source>
        <dbReference type="ARBA" id="ARBA00022807"/>
    </source>
</evidence>
<evidence type="ECO:0000313" key="7">
    <source>
        <dbReference type="EMBL" id="SDG39493.1"/>
    </source>
</evidence>
<evidence type="ECO:0000256" key="2">
    <source>
        <dbReference type="ARBA" id="ARBA00022670"/>
    </source>
</evidence>
<dbReference type="PANTHER" id="PTHR39178:SF1">
    <property type="entry name" value="RIBOSOMAL-PROCESSING CYSTEINE PROTEASE PRP"/>
    <property type="match status" value="1"/>
</dbReference>
<dbReference type="CDD" id="cd16332">
    <property type="entry name" value="Prp-like"/>
    <property type="match status" value="1"/>
</dbReference>
<name>A0A1G7TW56_9LACT</name>
<dbReference type="InterPro" id="IPR007422">
    <property type="entry name" value="Peptidase_Prp"/>
</dbReference>
<keyword evidence="4" id="KW-0788">Thiol protease</keyword>
<evidence type="ECO:0000256" key="1">
    <source>
        <dbReference type="ARBA" id="ARBA00022517"/>
    </source>
</evidence>
<proteinExistence type="inferred from homology"/>
<dbReference type="STRING" id="120956.SAMN05421791_10764"/>
<dbReference type="GO" id="GO:0006508">
    <property type="term" value="P:proteolysis"/>
    <property type="evidence" value="ECO:0007669"/>
    <property type="project" value="UniProtKB-KW"/>
</dbReference>
<keyword evidence="1" id="KW-0690">Ribosome biogenesis</keyword>
<dbReference type="GO" id="GO:0042254">
    <property type="term" value="P:ribosome biogenesis"/>
    <property type="evidence" value="ECO:0007669"/>
    <property type="project" value="UniProtKB-KW"/>
</dbReference>
<gene>
    <name evidence="7" type="ORF">SAMN05421791_10764</name>
</gene>
<evidence type="ECO:0000256" key="5">
    <source>
        <dbReference type="ARBA" id="ARBA00044503"/>
    </source>
</evidence>
<dbReference type="Proteomes" id="UP000199708">
    <property type="component" value="Unassembled WGS sequence"/>
</dbReference>
<evidence type="ECO:0000256" key="3">
    <source>
        <dbReference type="ARBA" id="ARBA00022801"/>
    </source>
</evidence>
<dbReference type="Gene3D" id="3.30.70.1490">
    <property type="entry name" value="Cysteine protease Prp"/>
    <property type="match status" value="1"/>
</dbReference>